<name>C5AUH8_METEA</name>
<evidence type="ECO:0000313" key="3">
    <source>
        <dbReference type="Proteomes" id="UP000009081"/>
    </source>
</evidence>
<evidence type="ECO:0000256" key="1">
    <source>
        <dbReference type="SAM" id="MobiDB-lite"/>
    </source>
</evidence>
<dbReference type="STRING" id="272630.MexAM1_META1p0638"/>
<dbReference type="Proteomes" id="UP000009081">
    <property type="component" value="Chromosome"/>
</dbReference>
<gene>
    <name evidence="2" type="ordered locus">MexAM1_META1p0638</name>
</gene>
<accession>C5AUH8</accession>
<organism evidence="2 3">
    <name type="scientific">Methylorubrum extorquens (strain ATCC 14718 / DSM 1338 / JCM 2805 / NCIMB 9133 / AM1)</name>
    <name type="common">Methylobacterium extorquens</name>
    <dbReference type="NCBI Taxonomy" id="272630"/>
    <lineage>
        <taxon>Bacteria</taxon>
        <taxon>Pseudomonadati</taxon>
        <taxon>Pseudomonadota</taxon>
        <taxon>Alphaproteobacteria</taxon>
        <taxon>Hyphomicrobiales</taxon>
        <taxon>Methylobacteriaceae</taxon>
        <taxon>Methylorubrum</taxon>
    </lineage>
</organism>
<sequence length="159" mass="15929">MRGGGGPLPAHDHTHSAVAVVARMVTAVMVGPVRAHPGAVGAPAGIDAEHAVHAAHCTADGAAHDAADRSGDAIALGRAAAHSARNTLGLSLTGDRHEAEHEPCGSNGETSHGGDSSLGMDTYRCFTRQVATGCQPTKPSPCRFQPTASPSPGSVPHGL</sequence>
<dbReference type="HOGENOM" id="CLU_1658752_0_0_5"/>
<feature type="region of interest" description="Disordered" evidence="1">
    <location>
        <begin position="94"/>
        <end position="116"/>
    </location>
</feature>
<keyword evidence="3" id="KW-1185">Reference proteome</keyword>
<protein>
    <submittedName>
        <fullName evidence="2">Uncharacterized protein</fullName>
    </submittedName>
</protein>
<feature type="region of interest" description="Disordered" evidence="1">
    <location>
        <begin position="134"/>
        <end position="159"/>
    </location>
</feature>
<evidence type="ECO:0000313" key="2">
    <source>
        <dbReference type="EMBL" id="ACS38568.1"/>
    </source>
</evidence>
<dbReference type="AlphaFoldDB" id="C5AUH8"/>
<dbReference type="KEGG" id="mea:Mex_1p0638"/>
<feature type="compositionally biased region" description="Basic and acidic residues" evidence="1">
    <location>
        <begin position="94"/>
        <end position="103"/>
    </location>
</feature>
<reference evidence="2 3" key="1">
    <citation type="journal article" date="2009" name="PLoS ONE">
        <title>Methylobacterium genome sequences: a reference blueprint to investigate microbial metabolism of C1 compounds from natural and industrial sources.</title>
        <authorList>
            <person name="Vuilleumier S."/>
            <person name="Chistoserdova L."/>
            <person name="Lee M.-C."/>
            <person name="Bringel F."/>
            <person name="Lajus A."/>
            <person name="Zhou Y."/>
            <person name="Gourion B."/>
            <person name="Barbe V."/>
            <person name="Chang J."/>
            <person name="Cruveiller S."/>
            <person name="Dossat C."/>
            <person name="Gillett W."/>
            <person name="Gruffaz C."/>
            <person name="Haugen E."/>
            <person name="Hourcade E."/>
            <person name="Levy R."/>
            <person name="Mangenot S."/>
            <person name="Muller E."/>
            <person name="Nadalig T."/>
            <person name="Pagni M."/>
            <person name="Penny C."/>
            <person name="Peyraud R."/>
            <person name="Robinson D.G."/>
            <person name="Roche D."/>
            <person name="Rouy Z."/>
            <person name="Saenampechek C."/>
            <person name="Salvignol G."/>
            <person name="Vallenet D."/>
            <person name="Wu Z."/>
            <person name="Marx C.J."/>
            <person name="Vorholt J.A."/>
            <person name="Olson M.V."/>
            <person name="Kaul R."/>
            <person name="Weissenbach J."/>
            <person name="Medigue C."/>
            <person name="Lidstrom M.E."/>
        </authorList>
    </citation>
    <scope>NUCLEOTIDE SEQUENCE [LARGE SCALE GENOMIC DNA]</scope>
    <source>
        <strain evidence="3">ATCC 14718 / DSM 1338 / JCM 2805 / NCIMB 9133 / AM1</strain>
    </source>
</reference>
<proteinExistence type="predicted"/>
<dbReference type="EMBL" id="CP001510">
    <property type="protein sequence ID" value="ACS38568.1"/>
    <property type="molecule type" value="Genomic_DNA"/>
</dbReference>